<proteinExistence type="predicted"/>
<dbReference type="AlphaFoldDB" id="C3ZTL8"/>
<name>C3ZTL8_BRAFL</name>
<dbReference type="InParanoid" id="C3ZTL8"/>
<feature type="region of interest" description="Disordered" evidence="1">
    <location>
        <begin position="303"/>
        <end position="425"/>
    </location>
</feature>
<evidence type="ECO:0000313" key="2">
    <source>
        <dbReference type="EMBL" id="EEN44125.1"/>
    </source>
</evidence>
<accession>C3ZTL8</accession>
<organism>
    <name type="scientific">Branchiostoma floridae</name>
    <name type="common">Florida lancelet</name>
    <name type="synonym">Amphioxus</name>
    <dbReference type="NCBI Taxonomy" id="7739"/>
    <lineage>
        <taxon>Eukaryota</taxon>
        <taxon>Metazoa</taxon>
        <taxon>Chordata</taxon>
        <taxon>Cephalochordata</taxon>
        <taxon>Leptocardii</taxon>
        <taxon>Amphioxiformes</taxon>
        <taxon>Branchiostomatidae</taxon>
        <taxon>Branchiostoma</taxon>
    </lineage>
</organism>
<reference evidence="2" key="1">
    <citation type="journal article" date="2008" name="Nature">
        <title>The amphioxus genome and the evolution of the chordate karyotype.</title>
        <authorList>
            <consortium name="US DOE Joint Genome Institute (JGI-PGF)"/>
            <person name="Putnam N.H."/>
            <person name="Butts T."/>
            <person name="Ferrier D.E.K."/>
            <person name="Furlong R.F."/>
            <person name="Hellsten U."/>
            <person name="Kawashima T."/>
            <person name="Robinson-Rechavi M."/>
            <person name="Shoguchi E."/>
            <person name="Terry A."/>
            <person name="Yu J.-K."/>
            <person name="Benito-Gutierrez E.L."/>
            <person name="Dubchak I."/>
            <person name="Garcia-Fernandez J."/>
            <person name="Gibson-Brown J.J."/>
            <person name="Grigoriev I.V."/>
            <person name="Horton A.C."/>
            <person name="de Jong P.J."/>
            <person name="Jurka J."/>
            <person name="Kapitonov V.V."/>
            <person name="Kohara Y."/>
            <person name="Kuroki Y."/>
            <person name="Lindquist E."/>
            <person name="Lucas S."/>
            <person name="Osoegawa K."/>
            <person name="Pennacchio L.A."/>
            <person name="Salamov A.A."/>
            <person name="Satou Y."/>
            <person name="Sauka-Spengler T."/>
            <person name="Schmutz J."/>
            <person name="Shin-I T."/>
            <person name="Toyoda A."/>
            <person name="Bronner-Fraser M."/>
            <person name="Fujiyama A."/>
            <person name="Holland L.Z."/>
            <person name="Holland P.W.H."/>
            <person name="Satoh N."/>
            <person name="Rokhsar D.S."/>
        </authorList>
    </citation>
    <scope>NUCLEOTIDE SEQUENCE [LARGE SCALE GENOMIC DNA]</scope>
    <source>
        <strain evidence="2">S238N-H82</strain>
        <tissue evidence="2">Testes</tissue>
    </source>
</reference>
<protein>
    <submittedName>
        <fullName evidence="2">Uncharacterized protein</fullName>
    </submittedName>
</protein>
<dbReference type="EMBL" id="GG666678">
    <property type="protein sequence ID" value="EEN44125.1"/>
    <property type="molecule type" value="Genomic_DNA"/>
</dbReference>
<gene>
    <name evidence="2" type="ORF">BRAFLDRAFT_87634</name>
</gene>
<evidence type="ECO:0000256" key="1">
    <source>
        <dbReference type="SAM" id="MobiDB-lite"/>
    </source>
</evidence>
<sequence>MAPETTQTLHFHPYHISNIKLYSKCKASLLQNAVHRLRWVLFGHIIRMPLDLPPQKVIKTLKDDYNLSDEDEEVFKELIDDEEGKTDHENDNVPFRLQVMQVFERLQVLSDEELERVKSVFIKRMGEEATQQIFDEAYRIYMSELPEIDDLAEELWVDEEEAEAFEIVVEDVETGADPMEEDEKTQYGIEELATDVMNLPPDLQQRFRALLFDTFGEEQARALLDEINEIRNAIDSKIEDPWLDEAAEEAIDEEEEDKYARTNHFFKKLGVNVSEEDSFWDYEDDGAWLLDQGEDFRQEWGGEKQMGEDKGDVDENGGVDGKSGGEEQVTDGWSGGAEQVADGKSGGEEQVTDGESGGEEQVTYGESGGEEQVADGWSGVADQVADGESGGEEQVAYGESGGADQVAYGESGGEEQVTDGLFEDLGSRQSYQKQLEIRAR</sequence>